<proteinExistence type="predicted"/>
<dbReference type="EMBL" id="JAGMUU010000022">
    <property type="protein sequence ID" value="KAH7128020.1"/>
    <property type="molecule type" value="Genomic_DNA"/>
</dbReference>
<dbReference type="SMART" id="SM00066">
    <property type="entry name" value="GAL4"/>
    <property type="match status" value="1"/>
</dbReference>
<keyword evidence="2" id="KW-0539">Nucleus</keyword>
<dbReference type="InterPro" id="IPR036864">
    <property type="entry name" value="Zn2-C6_fun-type_DNA-bd_sf"/>
</dbReference>
<dbReference type="InterPro" id="IPR007219">
    <property type="entry name" value="XnlR_reg_dom"/>
</dbReference>
<organism evidence="4 5">
    <name type="scientific">Dactylonectria estremocensis</name>
    <dbReference type="NCBI Taxonomy" id="1079267"/>
    <lineage>
        <taxon>Eukaryota</taxon>
        <taxon>Fungi</taxon>
        <taxon>Dikarya</taxon>
        <taxon>Ascomycota</taxon>
        <taxon>Pezizomycotina</taxon>
        <taxon>Sordariomycetes</taxon>
        <taxon>Hypocreomycetidae</taxon>
        <taxon>Hypocreales</taxon>
        <taxon>Nectriaceae</taxon>
        <taxon>Dactylonectria</taxon>
    </lineage>
</organism>
<evidence type="ECO:0000259" key="3">
    <source>
        <dbReference type="PROSITE" id="PS50048"/>
    </source>
</evidence>
<feature type="domain" description="Zn(2)-C6 fungal-type" evidence="3">
    <location>
        <begin position="1"/>
        <end position="29"/>
    </location>
</feature>
<sequence>CDQCRARKTACDRATPCSNCASARLDCTHSAIKPRATESRQRILISPQYERKIDDIAQSVDSIKQLLQNLNVAAIPRPLHHDRPNFGINHAPTRQVEGNTSLTVHSQRVYQFIDDLISCRLLHSPYAEGDIIMASLRDVMNPEEDQQTQSDDVKLIDDVQGDDRDPIMPPQADAVAVLRWAKDHATSYRVIWLSQILSIEKLTEICQNIYFAVSEHRQTEFLLANGCLSWLFSEYAIVSSKHKYLDYSAQCRANVQRSITRLPLVLPATMEVISCLVIAVWHTIEDAKATLASTLISAAVNICQTLGYHRTPSVEGDTAPAKDEKMRLFWSIYRLDAALSLRLGRTPAMQEHDITLPSNPLVLRWVKFAKIQSNAFSFLFSPSALQRSDEDRISNATCLVLALQAIKIEDLTSGRLDSDPMRRVYLEAEHVVQLTVLALISRVAPLPDNPLQFVSNYALDTSRGALNAHKGGLDALCGLTQEPEVVNRHLNCTILSTPFVPFLLLFCRVISDCDGEDLDRLERFVLSLSDPMMPTHCLPTRPTRFFALLYGMAKKYYEMHGPDRNLVQELVNEEFGSYATIPGHDANGWGLLVPELQMNDSSIAGASIEMQNGASGGHDTGPGLS</sequence>
<protein>
    <recommendedName>
        <fullName evidence="3">Zn(2)-C6 fungal-type domain-containing protein</fullName>
    </recommendedName>
</protein>
<reference evidence="4" key="1">
    <citation type="journal article" date="2021" name="Nat. Commun.">
        <title>Genetic determinants of endophytism in the Arabidopsis root mycobiome.</title>
        <authorList>
            <person name="Mesny F."/>
            <person name="Miyauchi S."/>
            <person name="Thiergart T."/>
            <person name="Pickel B."/>
            <person name="Atanasova L."/>
            <person name="Karlsson M."/>
            <person name="Huettel B."/>
            <person name="Barry K.W."/>
            <person name="Haridas S."/>
            <person name="Chen C."/>
            <person name="Bauer D."/>
            <person name="Andreopoulos W."/>
            <person name="Pangilinan J."/>
            <person name="LaButti K."/>
            <person name="Riley R."/>
            <person name="Lipzen A."/>
            <person name="Clum A."/>
            <person name="Drula E."/>
            <person name="Henrissat B."/>
            <person name="Kohler A."/>
            <person name="Grigoriev I.V."/>
            <person name="Martin F.M."/>
            <person name="Hacquard S."/>
        </authorList>
    </citation>
    <scope>NUCLEOTIDE SEQUENCE</scope>
    <source>
        <strain evidence="4">MPI-CAGE-AT-0021</strain>
    </source>
</reference>
<dbReference type="CDD" id="cd12148">
    <property type="entry name" value="fungal_TF_MHR"/>
    <property type="match status" value="1"/>
</dbReference>
<keyword evidence="1" id="KW-0479">Metal-binding</keyword>
<dbReference type="SUPFAM" id="SSF57701">
    <property type="entry name" value="Zn2/Cys6 DNA-binding domain"/>
    <property type="match status" value="1"/>
</dbReference>
<dbReference type="GO" id="GO:0000981">
    <property type="term" value="F:DNA-binding transcription factor activity, RNA polymerase II-specific"/>
    <property type="evidence" value="ECO:0007669"/>
    <property type="project" value="InterPro"/>
</dbReference>
<comment type="caution">
    <text evidence="4">The sequence shown here is derived from an EMBL/GenBank/DDBJ whole genome shotgun (WGS) entry which is preliminary data.</text>
</comment>
<dbReference type="GO" id="GO:0006351">
    <property type="term" value="P:DNA-templated transcription"/>
    <property type="evidence" value="ECO:0007669"/>
    <property type="project" value="InterPro"/>
</dbReference>
<dbReference type="OrthoDB" id="103819at2759"/>
<dbReference type="CDD" id="cd00067">
    <property type="entry name" value="GAL4"/>
    <property type="match status" value="1"/>
</dbReference>
<dbReference type="AlphaFoldDB" id="A0A9P9DYC5"/>
<dbReference type="SMART" id="SM00906">
    <property type="entry name" value="Fungal_trans"/>
    <property type="match status" value="1"/>
</dbReference>
<keyword evidence="5" id="KW-1185">Reference proteome</keyword>
<dbReference type="Proteomes" id="UP000717696">
    <property type="component" value="Unassembled WGS sequence"/>
</dbReference>
<dbReference type="GO" id="GO:0003677">
    <property type="term" value="F:DNA binding"/>
    <property type="evidence" value="ECO:0007669"/>
    <property type="project" value="InterPro"/>
</dbReference>
<dbReference type="InterPro" id="IPR001138">
    <property type="entry name" value="Zn2Cys6_DnaBD"/>
</dbReference>
<dbReference type="GO" id="GO:0008270">
    <property type="term" value="F:zinc ion binding"/>
    <property type="evidence" value="ECO:0007669"/>
    <property type="project" value="InterPro"/>
</dbReference>
<name>A0A9P9DYC5_9HYPO</name>
<dbReference type="Pfam" id="PF00172">
    <property type="entry name" value="Zn_clus"/>
    <property type="match status" value="1"/>
</dbReference>
<gene>
    <name evidence="4" type="ORF">B0J13DRAFT_454148</name>
</gene>
<dbReference type="PROSITE" id="PS50048">
    <property type="entry name" value="ZN2_CY6_FUNGAL_2"/>
    <property type="match status" value="1"/>
</dbReference>
<dbReference type="Pfam" id="PF04082">
    <property type="entry name" value="Fungal_trans"/>
    <property type="match status" value="1"/>
</dbReference>
<evidence type="ECO:0000256" key="1">
    <source>
        <dbReference type="ARBA" id="ARBA00022723"/>
    </source>
</evidence>
<feature type="non-terminal residue" evidence="4">
    <location>
        <position position="625"/>
    </location>
</feature>
<accession>A0A9P9DYC5</accession>
<dbReference type="Gene3D" id="4.10.240.10">
    <property type="entry name" value="Zn(2)-C6 fungal-type DNA-binding domain"/>
    <property type="match status" value="1"/>
</dbReference>
<evidence type="ECO:0000256" key="2">
    <source>
        <dbReference type="ARBA" id="ARBA00023242"/>
    </source>
</evidence>
<dbReference type="PANTHER" id="PTHR46910">
    <property type="entry name" value="TRANSCRIPTION FACTOR PDR1"/>
    <property type="match status" value="1"/>
</dbReference>
<dbReference type="InterPro" id="IPR050987">
    <property type="entry name" value="AtrR-like"/>
</dbReference>
<evidence type="ECO:0000313" key="4">
    <source>
        <dbReference type="EMBL" id="KAH7128020.1"/>
    </source>
</evidence>
<dbReference type="PANTHER" id="PTHR46910:SF5">
    <property type="entry name" value="ZN(II)2CYS6 TRANSCRIPTION FACTOR (EUROFUNG)"/>
    <property type="match status" value="1"/>
</dbReference>
<evidence type="ECO:0000313" key="5">
    <source>
        <dbReference type="Proteomes" id="UP000717696"/>
    </source>
</evidence>